<comment type="caution">
    <text evidence="2">The sequence shown here is derived from an EMBL/GenBank/DDBJ whole genome shotgun (WGS) entry which is preliminary data.</text>
</comment>
<evidence type="ECO:0000313" key="3">
    <source>
        <dbReference type="Proteomes" id="UP000295375"/>
    </source>
</evidence>
<proteinExistence type="predicted"/>
<keyword evidence="1" id="KW-0732">Signal</keyword>
<feature type="signal peptide" evidence="1">
    <location>
        <begin position="1"/>
        <end position="22"/>
    </location>
</feature>
<name>A0A4R6USS0_9GAMM</name>
<organism evidence="2 3">
    <name type="scientific">Permianibacter aggregans</name>
    <dbReference type="NCBI Taxonomy" id="1510150"/>
    <lineage>
        <taxon>Bacteria</taxon>
        <taxon>Pseudomonadati</taxon>
        <taxon>Pseudomonadota</taxon>
        <taxon>Gammaproteobacteria</taxon>
        <taxon>Pseudomonadales</taxon>
        <taxon>Pseudomonadaceae</taxon>
        <taxon>Permianibacter</taxon>
    </lineage>
</organism>
<dbReference type="Proteomes" id="UP000295375">
    <property type="component" value="Unassembled WGS sequence"/>
</dbReference>
<keyword evidence="3" id="KW-1185">Reference proteome</keyword>
<dbReference type="EMBL" id="SNYM01000006">
    <property type="protein sequence ID" value="TDQ48713.1"/>
    <property type="molecule type" value="Genomic_DNA"/>
</dbReference>
<evidence type="ECO:0008006" key="4">
    <source>
        <dbReference type="Google" id="ProtNLM"/>
    </source>
</evidence>
<reference evidence="2 3" key="1">
    <citation type="submission" date="2019-03" db="EMBL/GenBank/DDBJ databases">
        <title>Genomic Encyclopedia of Type Strains, Phase IV (KMG-IV): sequencing the most valuable type-strain genomes for metagenomic binning, comparative biology and taxonomic classification.</title>
        <authorList>
            <person name="Goeker M."/>
        </authorList>
    </citation>
    <scope>NUCLEOTIDE SEQUENCE [LARGE SCALE GENOMIC DNA]</scope>
    <source>
        <strain evidence="2 3">DSM 103792</strain>
    </source>
</reference>
<feature type="chain" id="PRO_5020886083" description="Secreted protein" evidence="1">
    <location>
        <begin position="23"/>
        <end position="137"/>
    </location>
</feature>
<evidence type="ECO:0000256" key="1">
    <source>
        <dbReference type="SAM" id="SignalP"/>
    </source>
</evidence>
<gene>
    <name evidence="2" type="ORF">EV696_106153</name>
</gene>
<protein>
    <recommendedName>
        <fullName evidence="4">Secreted protein</fullName>
    </recommendedName>
</protein>
<evidence type="ECO:0000313" key="2">
    <source>
        <dbReference type="EMBL" id="TDQ48713.1"/>
    </source>
</evidence>
<sequence length="137" mass="15216">MRSAVHAMLVVFAAMSSAVPNANDLVCRPSSKHYCDAGGCARETEGFQHAEVFYYHHEAKTLTACLWTNCYSDTVSVFISPDKTQKSLVGWLPPDHSPEMYPPMLITMTIDNDNHFTVSWQHQGNGVTLDHGICKAQ</sequence>
<dbReference type="AlphaFoldDB" id="A0A4R6USS0"/>
<accession>A0A4R6USS0</accession>